<comment type="subcellular location">
    <subcellularLocation>
        <location evidence="1">Membrane</location>
    </subcellularLocation>
</comment>
<dbReference type="AlphaFoldDB" id="A0A0B1T6G0"/>
<dbReference type="EMBL" id="KN551870">
    <property type="protein sequence ID" value="KHJ91706.1"/>
    <property type="molecule type" value="Genomic_DNA"/>
</dbReference>
<organism evidence="6 7">
    <name type="scientific">Oesophagostomum dentatum</name>
    <name type="common">Nodular worm</name>
    <dbReference type="NCBI Taxonomy" id="61180"/>
    <lineage>
        <taxon>Eukaryota</taxon>
        <taxon>Metazoa</taxon>
        <taxon>Ecdysozoa</taxon>
        <taxon>Nematoda</taxon>
        <taxon>Chromadorea</taxon>
        <taxon>Rhabditida</taxon>
        <taxon>Rhabditina</taxon>
        <taxon>Rhabditomorpha</taxon>
        <taxon>Strongyloidea</taxon>
        <taxon>Strongylidae</taxon>
        <taxon>Oesophagostomum</taxon>
    </lineage>
</organism>
<dbReference type="Proteomes" id="UP000053660">
    <property type="component" value="Unassembled WGS sequence"/>
</dbReference>
<evidence type="ECO:0000256" key="2">
    <source>
        <dbReference type="ARBA" id="ARBA00009530"/>
    </source>
</evidence>
<keyword evidence="5" id="KW-0472">Membrane</keyword>
<keyword evidence="7" id="KW-1185">Reference proteome</keyword>
<comment type="similarity">
    <text evidence="2">Belongs to the UPF0057 (PMP3) family.</text>
</comment>
<evidence type="ECO:0000313" key="6">
    <source>
        <dbReference type="EMBL" id="KHJ91706.1"/>
    </source>
</evidence>
<evidence type="ECO:0000256" key="1">
    <source>
        <dbReference type="ARBA" id="ARBA00004370"/>
    </source>
</evidence>
<dbReference type="GO" id="GO:0016020">
    <property type="term" value="C:membrane"/>
    <property type="evidence" value="ECO:0007669"/>
    <property type="project" value="UniProtKB-SubCell"/>
</dbReference>
<accession>A0A0B1T6G0</accession>
<sequence length="66" mass="7393">MKPLFLTAQVLGSSTGRTLGYDTEGCWFEPCSRLVTALGVFLEKGCDYHFMICILLRIFGYIHGQS</sequence>
<keyword evidence="4" id="KW-1133">Transmembrane helix</keyword>
<evidence type="ECO:0000256" key="5">
    <source>
        <dbReference type="ARBA" id="ARBA00023136"/>
    </source>
</evidence>
<gene>
    <name evidence="6" type="ORF">OESDEN_08425</name>
</gene>
<evidence type="ECO:0000256" key="4">
    <source>
        <dbReference type="ARBA" id="ARBA00022989"/>
    </source>
</evidence>
<name>A0A0B1T6G0_OESDE</name>
<dbReference type="InterPro" id="IPR000612">
    <property type="entry name" value="PMP3"/>
</dbReference>
<dbReference type="Pfam" id="PF01679">
    <property type="entry name" value="Pmp3"/>
    <property type="match status" value="1"/>
</dbReference>
<protein>
    <submittedName>
        <fullName evidence="6">Uncharacterized protein</fullName>
    </submittedName>
</protein>
<keyword evidence="3" id="KW-0812">Transmembrane</keyword>
<evidence type="ECO:0000256" key="3">
    <source>
        <dbReference type="ARBA" id="ARBA00022692"/>
    </source>
</evidence>
<proteinExistence type="inferred from homology"/>
<evidence type="ECO:0000313" key="7">
    <source>
        <dbReference type="Proteomes" id="UP000053660"/>
    </source>
</evidence>
<reference evidence="6 7" key="1">
    <citation type="submission" date="2014-03" db="EMBL/GenBank/DDBJ databases">
        <title>Draft genome of the hookworm Oesophagostomum dentatum.</title>
        <authorList>
            <person name="Mitreva M."/>
        </authorList>
    </citation>
    <scope>NUCLEOTIDE SEQUENCE [LARGE SCALE GENOMIC DNA]</scope>
    <source>
        <strain evidence="6 7">OD-Hann</strain>
    </source>
</reference>